<sequence>MSTLSAEQHLLLESWCPGIEIVRDHSWGLVDTVVQEGVTADGRRVIIKASGQDNHHLVREIAAHREWVPVLASTGHAPVLLHEDADARLLVTHYLPGQLVENTASESKPETYRQAGALLARIHSSTSQVDIRYEEALRKKALAWLDKPHRIEPTAETRLREVIASWPTPPVTLVPTHGDWQPRNWLDDESTIRIIDFGRAEHRPAASDFARLATQQFVGRRDLETAFLDGYGDDPREPDAWHRMLIREAIGTAAWAFQVRDEGFEAQGHRMIADALRAYS</sequence>
<keyword evidence="3" id="KW-1185">Reference proteome</keyword>
<evidence type="ECO:0000313" key="2">
    <source>
        <dbReference type="EMBL" id="TQJ14123.1"/>
    </source>
</evidence>
<proteinExistence type="predicted"/>
<feature type="domain" description="Aminoglycoside phosphotransferase" evidence="1">
    <location>
        <begin position="43"/>
        <end position="243"/>
    </location>
</feature>
<dbReference type="GO" id="GO:0016301">
    <property type="term" value="F:kinase activity"/>
    <property type="evidence" value="ECO:0007669"/>
    <property type="project" value="UniProtKB-KW"/>
</dbReference>
<dbReference type="Proteomes" id="UP000320806">
    <property type="component" value="Unassembled WGS sequence"/>
</dbReference>
<evidence type="ECO:0000313" key="3">
    <source>
        <dbReference type="Proteomes" id="UP000320806"/>
    </source>
</evidence>
<reference evidence="2 3" key="1">
    <citation type="submission" date="2019-06" db="EMBL/GenBank/DDBJ databases">
        <title>Sequencing the genomes of 1000 actinobacteria strains.</title>
        <authorList>
            <person name="Klenk H.-P."/>
        </authorList>
    </citation>
    <scope>NUCLEOTIDE SEQUENCE [LARGE SCALE GENOMIC DNA]</scope>
    <source>
        <strain evidence="2 3">DSM 19828</strain>
    </source>
</reference>
<dbReference type="AlphaFoldDB" id="A0A542EFM0"/>
<dbReference type="SUPFAM" id="SSF56112">
    <property type="entry name" value="Protein kinase-like (PK-like)"/>
    <property type="match status" value="1"/>
</dbReference>
<dbReference type="InterPro" id="IPR011009">
    <property type="entry name" value="Kinase-like_dom_sf"/>
</dbReference>
<dbReference type="InterPro" id="IPR002575">
    <property type="entry name" value="Aminoglycoside_PTrfase"/>
</dbReference>
<keyword evidence="2" id="KW-0418">Kinase</keyword>
<comment type="caution">
    <text evidence="2">The sequence shown here is derived from an EMBL/GenBank/DDBJ whole genome shotgun (WGS) entry which is preliminary data.</text>
</comment>
<protein>
    <submittedName>
        <fullName evidence="2">Thiamine kinase-like enzyme</fullName>
    </submittedName>
</protein>
<dbReference type="RefSeq" id="WP_141928030.1">
    <property type="nucleotide sequence ID" value="NZ_BAABCI010000034.1"/>
</dbReference>
<gene>
    <name evidence="2" type="ORF">FB459_1570</name>
</gene>
<evidence type="ECO:0000259" key="1">
    <source>
        <dbReference type="Pfam" id="PF01636"/>
    </source>
</evidence>
<dbReference type="EMBL" id="VFMO01000001">
    <property type="protein sequence ID" value="TQJ14123.1"/>
    <property type="molecule type" value="Genomic_DNA"/>
</dbReference>
<keyword evidence="2" id="KW-0808">Transferase</keyword>
<dbReference type="Pfam" id="PF01636">
    <property type="entry name" value="APH"/>
    <property type="match status" value="1"/>
</dbReference>
<name>A0A542EFM0_9MICO</name>
<dbReference type="Gene3D" id="3.90.1200.10">
    <property type="match status" value="1"/>
</dbReference>
<accession>A0A542EFM0</accession>
<dbReference type="OrthoDB" id="21342at2"/>
<organism evidence="2 3">
    <name type="scientific">Yimella lutea</name>
    <dbReference type="NCBI Taxonomy" id="587872"/>
    <lineage>
        <taxon>Bacteria</taxon>
        <taxon>Bacillati</taxon>
        <taxon>Actinomycetota</taxon>
        <taxon>Actinomycetes</taxon>
        <taxon>Micrococcales</taxon>
        <taxon>Dermacoccaceae</taxon>
        <taxon>Yimella</taxon>
    </lineage>
</organism>